<protein>
    <submittedName>
        <fullName evidence="1">Uncharacterized protein</fullName>
    </submittedName>
</protein>
<dbReference type="Proteomes" id="UP001172386">
    <property type="component" value="Unassembled WGS sequence"/>
</dbReference>
<dbReference type="EMBL" id="JAPDRQ010000015">
    <property type="protein sequence ID" value="KAJ9662439.1"/>
    <property type="molecule type" value="Genomic_DNA"/>
</dbReference>
<keyword evidence="2" id="KW-1185">Reference proteome</keyword>
<evidence type="ECO:0000313" key="2">
    <source>
        <dbReference type="Proteomes" id="UP001172386"/>
    </source>
</evidence>
<accession>A0ACC3AH25</accession>
<organism evidence="1 2">
    <name type="scientific">Neophaeococcomyces mojaviensis</name>
    <dbReference type="NCBI Taxonomy" id="3383035"/>
    <lineage>
        <taxon>Eukaryota</taxon>
        <taxon>Fungi</taxon>
        <taxon>Dikarya</taxon>
        <taxon>Ascomycota</taxon>
        <taxon>Pezizomycotina</taxon>
        <taxon>Eurotiomycetes</taxon>
        <taxon>Chaetothyriomycetidae</taxon>
        <taxon>Chaetothyriales</taxon>
        <taxon>Chaetothyriales incertae sedis</taxon>
        <taxon>Neophaeococcomyces</taxon>
    </lineage>
</organism>
<name>A0ACC3AH25_9EURO</name>
<gene>
    <name evidence="1" type="ORF">H2198_001328</name>
</gene>
<reference evidence="1" key="1">
    <citation type="submission" date="2022-10" db="EMBL/GenBank/DDBJ databases">
        <title>Culturing micro-colonial fungi from biological soil crusts in the Mojave desert and describing Neophaeococcomyces mojavensis, and introducing the new genera and species Taxawa tesnikishii.</title>
        <authorList>
            <person name="Kurbessoian T."/>
            <person name="Stajich J.E."/>
        </authorList>
    </citation>
    <scope>NUCLEOTIDE SEQUENCE</scope>
    <source>
        <strain evidence="1">JES_112</strain>
    </source>
</reference>
<sequence>MSIPVYQNNGPISIPASLRLERLSGKSVLVTGAASGLGKAYAQAFVKAGAYVTLVDFNEALGKEIASALGENAQFIKCDVTDWDQQVEAFEVAMKNSPQKSCDIVIANAGILGHDGVFTLQGNWRHGLDSHTSSLTDRGPDPAGPPEKPDLQTINTNLVGLLYTAKLAIHYFRRQPLDASRDRCLILKSSLAGYLDAPGWIQYNASKFGVRGVMRCLRRTSWQEGIRVNLVAPWYVRTPIVPEAAQEYLDQKGRALGVVPREYAHQGYLDLDLDDYKQGSLPLEWQKIVLQTASALAE</sequence>
<proteinExistence type="predicted"/>
<comment type="caution">
    <text evidence="1">The sequence shown here is derived from an EMBL/GenBank/DDBJ whole genome shotgun (WGS) entry which is preliminary data.</text>
</comment>
<evidence type="ECO:0000313" key="1">
    <source>
        <dbReference type="EMBL" id="KAJ9662439.1"/>
    </source>
</evidence>